<dbReference type="Gene3D" id="3.40.525.10">
    <property type="entry name" value="CRAL-TRIO lipid binding domain"/>
    <property type="match status" value="1"/>
</dbReference>
<accession>A0A7S0H7D0</accession>
<protein>
    <recommendedName>
        <fullName evidence="1">CRAL-TRIO domain-containing protein</fullName>
    </recommendedName>
</protein>
<dbReference type="SUPFAM" id="SSF46938">
    <property type="entry name" value="CRAL/TRIO N-terminal domain"/>
    <property type="match status" value="1"/>
</dbReference>
<dbReference type="InterPro" id="IPR051064">
    <property type="entry name" value="SEC14/CRAL-TRIO_domain"/>
</dbReference>
<dbReference type="InterPro" id="IPR036598">
    <property type="entry name" value="GOLD_dom_sf"/>
</dbReference>
<dbReference type="GO" id="GO:0005737">
    <property type="term" value="C:cytoplasm"/>
    <property type="evidence" value="ECO:0007669"/>
    <property type="project" value="TreeGrafter"/>
</dbReference>
<dbReference type="SMART" id="SM00516">
    <property type="entry name" value="SEC14"/>
    <property type="match status" value="1"/>
</dbReference>
<evidence type="ECO:0000313" key="2">
    <source>
        <dbReference type="EMBL" id="CAD8460173.1"/>
    </source>
</evidence>
<dbReference type="AlphaFoldDB" id="A0A7S0H7D0"/>
<dbReference type="PANTHER" id="PTHR23324:SF83">
    <property type="entry name" value="SEC14-LIKE PROTEIN 2"/>
    <property type="match status" value="1"/>
</dbReference>
<organism evidence="2">
    <name type="scientific">Amorphochlora amoebiformis</name>
    <dbReference type="NCBI Taxonomy" id="1561963"/>
    <lineage>
        <taxon>Eukaryota</taxon>
        <taxon>Sar</taxon>
        <taxon>Rhizaria</taxon>
        <taxon>Cercozoa</taxon>
        <taxon>Chlorarachniophyceae</taxon>
        <taxon>Amorphochlora</taxon>
    </lineage>
</organism>
<dbReference type="InterPro" id="IPR036273">
    <property type="entry name" value="CRAL/TRIO_N_dom_sf"/>
</dbReference>
<sequence length="386" mass="43578">MSEATSAYGPSAYLQENATKMQIETLKTEEKKAIVDLNDAATKAGYQDVPKAFLLRFLENSNFDPTKAFEKLTPFLDWYKDEKIADLTKENEPKENIVMRKCIPHLVYGPDNEGRPVYFELTGKIRCDLLHANITKDNFLKCHAWGMQNMMARGEESSLELKKPVTKFVMVMDLDGMSFAQRSGLQYILSVIAFDDKYYPNFLGKLYIVNLGWVFPMLWQLVKAYLPSYIKDHIELVSGDVKTEMPKYFPKSTLPPMYGGTGPSIDILDTSDLKDAKASTHDGEDLEEENIAAGDKFEICIEAENSAGTFGWYFVSEGDYDVGFSVTVEEKDGKIEPRKFNKIIADKGSYTSKGPCVVRIVWDNSYSLFTSKTIKYYASVAEVGAD</sequence>
<feature type="domain" description="CRAL-TRIO" evidence="1">
    <location>
        <begin position="95"/>
        <end position="266"/>
    </location>
</feature>
<proteinExistence type="predicted"/>
<evidence type="ECO:0000259" key="1">
    <source>
        <dbReference type="PROSITE" id="PS50191"/>
    </source>
</evidence>
<name>A0A7S0H7D0_9EUKA</name>
<dbReference type="PROSITE" id="PS50191">
    <property type="entry name" value="CRAL_TRIO"/>
    <property type="match status" value="1"/>
</dbReference>
<gene>
    <name evidence="2" type="ORF">LAMO00422_LOCUS19131</name>
</gene>
<dbReference type="CDD" id="cd00170">
    <property type="entry name" value="SEC14"/>
    <property type="match status" value="1"/>
</dbReference>
<dbReference type="EMBL" id="HBEM01028037">
    <property type="protein sequence ID" value="CAD8460173.1"/>
    <property type="molecule type" value="Transcribed_RNA"/>
</dbReference>
<dbReference type="PANTHER" id="PTHR23324">
    <property type="entry name" value="SEC14 RELATED PROTEIN"/>
    <property type="match status" value="1"/>
</dbReference>
<dbReference type="InterPro" id="IPR001251">
    <property type="entry name" value="CRAL-TRIO_dom"/>
</dbReference>
<dbReference type="SUPFAM" id="SSF101576">
    <property type="entry name" value="Supernatant protein factor (SPF), C-terminal domain"/>
    <property type="match status" value="1"/>
</dbReference>
<dbReference type="InterPro" id="IPR036865">
    <property type="entry name" value="CRAL-TRIO_dom_sf"/>
</dbReference>
<dbReference type="SUPFAM" id="SSF52087">
    <property type="entry name" value="CRAL/TRIO domain"/>
    <property type="match status" value="1"/>
</dbReference>
<reference evidence="2" key="1">
    <citation type="submission" date="2021-01" db="EMBL/GenBank/DDBJ databases">
        <authorList>
            <person name="Corre E."/>
            <person name="Pelletier E."/>
            <person name="Niang G."/>
            <person name="Scheremetjew M."/>
            <person name="Finn R."/>
            <person name="Kale V."/>
            <person name="Holt S."/>
            <person name="Cochrane G."/>
            <person name="Meng A."/>
            <person name="Brown T."/>
            <person name="Cohen L."/>
        </authorList>
    </citation>
    <scope>NUCLEOTIDE SEQUENCE</scope>
    <source>
        <strain evidence="2">CCMP2058</strain>
    </source>
</reference>
<dbReference type="Gene3D" id="2.60.120.680">
    <property type="entry name" value="GOLD domain"/>
    <property type="match status" value="1"/>
</dbReference>
<dbReference type="Pfam" id="PF00650">
    <property type="entry name" value="CRAL_TRIO"/>
    <property type="match status" value="1"/>
</dbReference>